<dbReference type="EMBL" id="VEVO01000020">
    <property type="protein sequence ID" value="KAF0025083.1"/>
    <property type="molecule type" value="Genomic_DNA"/>
</dbReference>
<feature type="compositionally biased region" description="Pro residues" evidence="1">
    <location>
        <begin position="31"/>
        <end position="40"/>
    </location>
</feature>
<feature type="region of interest" description="Disordered" evidence="1">
    <location>
        <begin position="22"/>
        <end position="43"/>
    </location>
</feature>
<proteinExistence type="predicted"/>
<dbReference type="SMART" id="SM00228">
    <property type="entry name" value="PDZ"/>
    <property type="match status" value="1"/>
</dbReference>
<evidence type="ECO:0000313" key="3">
    <source>
        <dbReference type="EMBL" id="KAF0025083.1"/>
    </source>
</evidence>
<name>A0A6A4RSU2_SCOMX</name>
<evidence type="ECO:0000313" key="4">
    <source>
        <dbReference type="Proteomes" id="UP000438429"/>
    </source>
</evidence>
<protein>
    <recommendedName>
        <fullName evidence="2">PDZ domain-containing protein</fullName>
    </recommendedName>
</protein>
<dbReference type="AlphaFoldDB" id="A0A6A4RSU2"/>
<dbReference type="Proteomes" id="UP000438429">
    <property type="component" value="Unassembled WGS sequence"/>
</dbReference>
<feature type="region of interest" description="Disordered" evidence="1">
    <location>
        <begin position="156"/>
        <end position="179"/>
    </location>
</feature>
<gene>
    <name evidence="3" type="ORF">F2P81_021964</name>
</gene>
<dbReference type="InterPro" id="IPR001478">
    <property type="entry name" value="PDZ"/>
</dbReference>
<dbReference type="PROSITE" id="PS50106">
    <property type="entry name" value="PDZ"/>
    <property type="match status" value="1"/>
</dbReference>
<dbReference type="PANTHER" id="PTHR19964:SF96">
    <property type="entry name" value="FERM DOMAIN (PROTEIN4.1-EZRIN-RADIXIN-MOESIN) FAMILY-RELATED"/>
    <property type="match status" value="1"/>
</dbReference>
<dbReference type="InterPro" id="IPR036034">
    <property type="entry name" value="PDZ_sf"/>
</dbReference>
<feature type="domain" description="PDZ" evidence="2">
    <location>
        <begin position="185"/>
        <end position="270"/>
    </location>
</feature>
<comment type="caution">
    <text evidence="3">The sequence shown here is derived from an EMBL/GenBank/DDBJ whole genome shotgun (WGS) entry which is preliminary data.</text>
</comment>
<dbReference type="Gene3D" id="2.30.42.10">
    <property type="match status" value="1"/>
</dbReference>
<dbReference type="Pfam" id="PF00595">
    <property type="entry name" value="PDZ"/>
    <property type="match status" value="1"/>
</dbReference>
<feature type="compositionally biased region" description="Acidic residues" evidence="1">
    <location>
        <begin position="158"/>
        <end position="172"/>
    </location>
</feature>
<reference evidence="3 4" key="1">
    <citation type="submission" date="2019-06" db="EMBL/GenBank/DDBJ databases">
        <title>Draft genomes of female and male turbot (Scophthalmus maximus).</title>
        <authorList>
            <person name="Xu H."/>
            <person name="Xu X.-W."/>
            <person name="Shao C."/>
            <person name="Chen S."/>
        </authorList>
    </citation>
    <scope>NUCLEOTIDE SEQUENCE [LARGE SCALE GENOMIC DNA]</scope>
    <source>
        <strain evidence="3">Ysfricsl-2016a</strain>
        <tissue evidence="3">Blood</tissue>
    </source>
</reference>
<dbReference type="PANTHER" id="PTHR19964">
    <property type="entry name" value="MULTIPLE PDZ DOMAIN PROTEIN"/>
    <property type="match status" value="1"/>
</dbReference>
<sequence>MNQLYIKLSSTFLQPAVQNHRFPSTTSVASPPSPPSPPSPLSTHYLDELNSCGAFLLSQKLRNLELQIRETKSNGIGRSALDPSCLLTPPNTPHTIDPVGLVKAGQDKWTKADSETLPWAYGVDAPDEGGLVFECLAALTVDRLKSDCPSMKRILELKEEEEEEEQQEEEDEDKHYDDNNDEVFSLELERGERGLGLALVDTRDTSLRVKGIFIRSVVPDSPAARCEKLVPGDRILAVNGVSLLGLDCKSGKELIKSSGDRLRLLVTRCSWMAEAIQTGC</sequence>
<accession>A0A6A4RSU2</accession>
<organism evidence="3 4">
    <name type="scientific">Scophthalmus maximus</name>
    <name type="common">Turbot</name>
    <name type="synonym">Psetta maxima</name>
    <dbReference type="NCBI Taxonomy" id="52904"/>
    <lineage>
        <taxon>Eukaryota</taxon>
        <taxon>Metazoa</taxon>
        <taxon>Chordata</taxon>
        <taxon>Craniata</taxon>
        <taxon>Vertebrata</taxon>
        <taxon>Euteleostomi</taxon>
        <taxon>Actinopterygii</taxon>
        <taxon>Neopterygii</taxon>
        <taxon>Teleostei</taxon>
        <taxon>Neoteleostei</taxon>
        <taxon>Acanthomorphata</taxon>
        <taxon>Carangaria</taxon>
        <taxon>Pleuronectiformes</taxon>
        <taxon>Pleuronectoidei</taxon>
        <taxon>Scophthalmidae</taxon>
        <taxon>Scophthalmus</taxon>
    </lineage>
</organism>
<dbReference type="InterPro" id="IPR051342">
    <property type="entry name" value="PDZ_scaffold"/>
</dbReference>
<dbReference type="SUPFAM" id="SSF50156">
    <property type="entry name" value="PDZ domain-like"/>
    <property type="match status" value="1"/>
</dbReference>
<evidence type="ECO:0000256" key="1">
    <source>
        <dbReference type="SAM" id="MobiDB-lite"/>
    </source>
</evidence>
<evidence type="ECO:0000259" key="2">
    <source>
        <dbReference type="PROSITE" id="PS50106"/>
    </source>
</evidence>